<reference evidence="2" key="1">
    <citation type="submission" date="2023-08" db="EMBL/GenBank/DDBJ databases">
        <authorList>
            <person name="Audoor S."/>
            <person name="Bilcke G."/>
        </authorList>
    </citation>
    <scope>NUCLEOTIDE SEQUENCE</scope>
</reference>
<feature type="coiled-coil region" evidence="1">
    <location>
        <begin position="101"/>
        <end position="128"/>
    </location>
</feature>
<evidence type="ECO:0000313" key="3">
    <source>
        <dbReference type="Proteomes" id="UP001295423"/>
    </source>
</evidence>
<evidence type="ECO:0000256" key="1">
    <source>
        <dbReference type="SAM" id="Coils"/>
    </source>
</evidence>
<name>A0AAD2JL73_9STRA</name>
<comment type="caution">
    <text evidence="2">The sequence shown here is derived from an EMBL/GenBank/DDBJ whole genome shotgun (WGS) entry which is preliminary data.</text>
</comment>
<sequence>MLDYQQFLKASRETLSNVSVENFGSASFAEAPMNMLKSVVPEGCAPDTDFLKEVFSMNDPENVQQMSVEALKERLASFQAKGWLSQQESRQYKALLNTASGSQNSNALRTLEKQLDQIEEKMTGRSANKTGMGGLFPQTNRFVPTPGGAASSVASDASYSSNSMTQIDNIVSPRILSTVLSESQVADLFVETCFFARLGFIQPPCCMQCTYLEAMEGASPNTRCGRWVVWRKDATKVLHPKSLLANTMAIKCHTTRKLLAGQRVEGFEWDTKLKLLARRPRAAKHSF</sequence>
<gene>
    <name evidence="2" type="ORF">CYCCA115_LOCUS17736</name>
</gene>
<evidence type="ECO:0000313" key="2">
    <source>
        <dbReference type="EMBL" id="CAJ1959314.1"/>
    </source>
</evidence>
<organism evidence="2 3">
    <name type="scientific">Cylindrotheca closterium</name>
    <dbReference type="NCBI Taxonomy" id="2856"/>
    <lineage>
        <taxon>Eukaryota</taxon>
        <taxon>Sar</taxon>
        <taxon>Stramenopiles</taxon>
        <taxon>Ochrophyta</taxon>
        <taxon>Bacillariophyta</taxon>
        <taxon>Bacillariophyceae</taxon>
        <taxon>Bacillariophycidae</taxon>
        <taxon>Bacillariales</taxon>
        <taxon>Bacillariaceae</taxon>
        <taxon>Cylindrotheca</taxon>
    </lineage>
</organism>
<dbReference type="AlphaFoldDB" id="A0AAD2JL73"/>
<accession>A0AAD2JL73</accession>
<dbReference type="EMBL" id="CAKOGP040001992">
    <property type="protein sequence ID" value="CAJ1959314.1"/>
    <property type="molecule type" value="Genomic_DNA"/>
</dbReference>
<keyword evidence="1" id="KW-0175">Coiled coil</keyword>
<dbReference type="Proteomes" id="UP001295423">
    <property type="component" value="Unassembled WGS sequence"/>
</dbReference>
<protein>
    <submittedName>
        <fullName evidence="2">Uncharacterized protein</fullName>
    </submittedName>
</protein>
<proteinExistence type="predicted"/>
<keyword evidence="3" id="KW-1185">Reference proteome</keyword>